<reference evidence="2" key="1">
    <citation type="journal article" date="2021" name="Open Biol.">
        <title>Shared evolutionary footprints suggest mitochondrial oxidative damage underlies multiple complex I losses in fungi.</title>
        <authorList>
            <person name="Schikora-Tamarit M.A."/>
            <person name="Marcet-Houben M."/>
            <person name="Nosek J."/>
            <person name="Gabaldon T."/>
        </authorList>
    </citation>
    <scope>NUCLEOTIDE SEQUENCE</scope>
    <source>
        <strain evidence="2">CBS6341</strain>
    </source>
</reference>
<accession>A0A9P8PN27</accession>
<keyword evidence="1" id="KW-1133">Transmembrane helix</keyword>
<feature type="transmembrane region" description="Helical" evidence="1">
    <location>
        <begin position="430"/>
        <end position="451"/>
    </location>
</feature>
<dbReference type="GO" id="GO:0042765">
    <property type="term" value="C:GPI-anchor transamidase complex"/>
    <property type="evidence" value="ECO:0007669"/>
    <property type="project" value="InterPro"/>
</dbReference>
<dbReference type="AlphaFoldDB" id="A0A9P8PN27"/>
<dbReference type="PIRSF" id="PIRSF036762">
    <property type="entry name" value="GAA1"/>
    <property type="match status" value="1"/>
</dbReference>
<reference evidence="2" key="2">
    <citation type="submission" date="2021-01" db="EMBL/GenBank/DDBJ databases">
        <authorList>
            <person name="Schikora-Tamarit M.A."/>
        </authorList>
    </citation>
    <scope>NUCLEOTIDE SEQUENCE</scope>
    <source>
        <strain evidence="2">CBS6341</strain>
    </source>
</reference>
<feature type="transmembrane region" description="Helical" evidence="1">
    <location>
        <begin position="20"/>
        <end position="41"/>
    </location>
</feature>
<evidence type="ECO:0000313" key="3">
    <source>
        <dbReference type="Proteomes" id="UP000769528"/>
    </source>
</evidence>
<dbReference type="Proteomes" id="UP000769528">
    <property type="component" value="Unassembled WGS sequence"/>
</dbReference>
<keyword evidence="3" id="KW-1185">Reference proteome</keyword>
<feature type="transmembrane region" description="Helical" evidence="1">
    <location>
        <begin position="463"/>
        <end position="492"/>
    </location>
</feature>
<dbReference type="EMBL" id="JAEUBF010000905">
    <property type="protein sequence ID" value="KAH3674234.1"/>
    <property type="molecule type" value="Genomic_DNA"/>
</dbReference>
<protein>
    <recommendedName>
        <fullName evidence="4">GPI transamidase component GAA1</fullName>
    </recommendedName>
</protein>
<dbReference type="OrthoDB" id="445301at2759"/>
<dbReference type="InterPro" id="IPR007246">
    <property type="entry name" value="Gaa1"/>
</dbReference>
<name>A0A9P8PN27_9ASCO</name>
<keyword evidence="1" id="KW-0812">Transmembrane</keyword>
<feature type="transmembrane region" description="Helical" evidence="1">
    <location>
        <begin position="504"/>
        <end position="524"/>
    </location>
</feature>
<organism evidence="2 3">
    <name type="scientific">Wickerhamomyces mucosus</name>
    <dbReference type="NCBI Taxonomy" id="1378264"/>
    <lineage>
        <taxon>Eukaryota</taxon>
        <taxon>Fungi</taxon>
        <taxon>Dikarya</taxon>
        <taxon>Ascomycota</taxon>
        <taxon>Saccharomycotina</taxon>
        <taxon>Saccharomycetes</taxon>
        <taxon>Phaffomycetales</taxon>
        <taxon>Wickerhamomycetaceae</taxon>
        <taxon>Wickerhamomyces</taxon>
    </lineage>
</organism>
<evidence type="ECO:0000256" key="1">
    <source>
        <dbReference type="SAM" id="Phobius"/>
    </source>
</evidence>
<dbReference type="PANTHER" id="PTHR13304">
    <property type="entry name" value="GLYCOSYLPHOSPHATIDYLINOSITOL ANCHOR ATTACHMENT 1 PROTEIN"/>
    <property type="match status" value="1"/>
</dbReference>
<keyword evidence="1" id="KW-0472">Membrane</keyword>
<dbReference type="Pfam" id="PF04114">
    <property type="entry name" value="Gaa1"/>
    <property type="match status" value="1"/>
</dbReference>
<feature type="transmembrane region" description="Helical" evidence="1">
    <location>
        <begin position="350"/>
        <end position="383"/>
    </location>
</feature>
<comment type="caution">
    <text evidence="2">The sequence shown here is derived from an EMBL/GenBank/DDBJ whole genome shotgun (WGS) entry which is preliminary data.</text>
</comment>
<dbReference type="GO" id="GO:0016255">
    <property type="term" value="P:attachment of GPI anchor to protein"/>
    <property type="evidence" value="ECO:0007669"/>
    <property type="project" value="TreeGrafter"/>
</dbReference>
<feature type="transmembrane region" description="Helical" evidence="1">
    <location>
        <begin position="545"/>
        <end position="567"/>
    </location>
</feature>
<dbReference type="PANTHER" id="PTHR13304:SF0">
    <property type="entry name" value="GLYCOSYLPHOSPHATIDYLINOSITOL ANCHOR ATTACHMENT 1 PROTEIN"/>
    <property type="match status" value="1"/>
</dbReference>
<sequence>MALLEELYRVIIKLGLVPKIIKNLPLLSIILTIIGVAWIAILPNDGNFRQTYISENALMPSQAYSYFRETEWNILRGYRTQIMNFENDNNNNYNNNSDGIYSNLKTMENWFLDIGFKTNIYHSEFGNTLYAVYHAPKSDDTEAILLGAAYFNSDNEFNIGGLSLAISLARYFHRWSIWSKNIIIVIPETPNLALRSWVNAYHTDLDLTAGSIESAIMLDYASVEDNFKYIELYYEGLNGQLPNLDLINVAVSISEHEGPRISLHQTIESELYINNYWSRLRILINSIKELSLAGIKNGHGNEAFSGWRIQAITLKAKSFGEGYDITTFGRVPEAIFRAINNLLEKFHQSFFFYLLLGPRLFISIGTYLPSAGLIVAAFIISSLDKILNSGFEINHLLKYGINSFLIFGIILLISLILSQLLPILSIQLNYYILILSSIILSISSIFIKIPIKSEIKILLRSLSLLYISIILSSLLVLNFALTFTIALFAFPLTFINESLEFHQSIINSILLIISNPFILSLIFSSNFDNGQIQEFYNGLITSWKYLGSHTWFIIILGWVSVWLTIAITTFGEDSSRNKASEFKIK</sequence>
<proteinExistence type="predicted"/>
<feature type="transmembrane region" description="Helical" evidence="1">
    <location>
        <begin position="404"/>
        <end position="424"/>
    </location>
</feature>
<gene>
    <name evidence="2" type="ORF">WICMUC_003476</name>
</gene>
<evidence type="ECO:0000313" key="2">
    <source>
        <dbReference type="EMBL" id="KAH3674234.1"/>
    </source>
</evidence>
<evidence type="ECO:0008006" key="4">
    <source>
        <dbReference type="Google" id="ProtNLM"/>
    </source>
</evidence>